<dbReference type="SUPFAM" id="SSF48065">
    <property type="entry name" value="DBL homology domain (DH-domain)"/>
    <property type="match status" value="1"/>
</dbReference>
<dbReference type="SMART" id="SM00325">
    <property type="entry name" value="RhoGEF"/>
    <property type="match status" value="1"/>
</dbReference>
<feature type="compositionally biased region" description="Basic and acidic residues" evidence="4">
    <location>
        <begin position="525"/>
        <end position="550"/>
    </location>
</feature>
<dbReference type="PANTHER" id="PTHR12877:SF15">
    <property type="entry name" value="RHO GUANINE NUCLEOTIDE EXCHANGE FACTOR 17"/>
    <property type="match status" value="1"/>
</dbReference>
<keyword evidence="1" id="KW-0597">Phosphoprotein</keyword>
<evidence type="ECO:0000256" key="4">
    <source>
        <dbReference type="SAM" id="MobiDB-lite"/>
    </source>
</evidence>
<gene>
    <name evidence="6" type="primary">ARHGEF17</name>
    <name evidence="6" type="ORF">CDAR_1711</name>
</gene>
<evidence type="ECO:0000256" key="1">
    <source>
        <dbReference type="ARBA" id="ARBA00022553"/>
    </source>
</evidence>
<dbReference type="InterPro" id="IPR001331">
    <property type="entry name" value="GDS_CDC24_CS"/>
</dbReference>
<dbReference type="PANTHER" id="PTHR12877">
    <property type="entry name" value="RHO GUANINE NUCLEOTIDE EXCHANGE FACTOR"/>
    <property type="match status" value="1"/>
</dbReference>
<dbReference type="InterPro" id="IPR011993">
    <property type="entry name" value="PH-like_dom_sf"/>
</dbReference>
<dbReference type="Pfam" id="PF00621">
    <property type="entry name" value="RhoGEF"/>
    <property type="match status" value="1"/>
</dbReference>
<feature type="domain" description="DH" evidence="5">
    <location>
        <begin position="1"/>
        <end position="162"/>
    </location>
</feature>
<dbReference type="PROSITE" id="PS00741">
    <property type="entry name" value="DH_1"/>
    <property type="match status" value="1"/>
</dbReference>
<dbReference type="Gene3D" id="1.20.900.10">
    <property type="entry name" value="Dbl homology (DH) domain"/>
    <property type="match status" value="1"/>
</dbReference>
<dbReference type="GO" id="GO:0030036">
    <property type="term" value="P:actin cytoskeleton organization"/>
    <property type="evidence" value="ECO:0007669"/>
    <property type="project" value="TreeGrafter"/>
</dbReference>
<evidence type="ECO:0000256" key="3">
    <source>
        <dbReference type="SAM" id="Coils"/>
    </source>
</evidence>
<feature type="compositionally biased region" description="Acidic residues" evidence="4">
    <location>
        <begin position="512"/>
        <end position="524"/>
    </location>
</feature>
<dbReference type="InterPro" id="IPR035899">
    <property type="entry name" value="DBL_dom_sf"/>
</dbReference>
<evidence type="ECO:0000313" key="7">
    <source>
        <dbReference type="Proteomes" id="UP001054837"/>
    </source>
</evidence>
<reference evidence="6 7" key="1">
    <citation type="submission" date="2021-06" db="EMBL/GenBank/DDBJ databases">
        <title>Caerostris darwini draft genome.</title>
        <authorList>
            <person name="Kono N."/>
            <person name="Arakawa K."/>
        </authorList>
    </citation>
    <scope>NUCLEOTIDE SEQUENCE [LARGE SCALE GENOMIC DNA]</scope>
</reference>
<dbReference type="EMBL" id="BPLQ01005803">
    <property type="protein sequence ID" value="GIY17398.1"/>
    <property type="molecule type" value="Genomic_DNA"/>
</dbReference>
<dbReference type="GO" id="GO:0005737">
    <property type="term" value="C:cytoplasm"/>
    <property type="evidence" value="ECO:0007669"/>
    <property type="project" value="UniProtKB-ARBA"/>
</dbReference>
<feature type="coiled-coil region" evidence="3">
    <location>
        <begin position="145"/>
        <end position="189"/>
    </location>
</feature>
<dbReference type="Gene3D" id="2.30.29.30">
    <property type="entry name" value="Pleckstrin-homology domain (PH domain)/Phosphotyrosine-binding domain (PTB)"/>
    <property type="match status" value="1"/>
</dbReference>
<accession>A0AAV4R632</accession>
<dbReference type="AlphaFoldDB" id="A0AAV4R632"/>
<dbReference type="Proteomes" id="UP001054837">
    <property type="component" value="Unassembled WGS sequence"/>
</dbReference>
<feature type="coiled-coil region" evidence="3">
    <location>
        <begin position="273"/>
        <end position="300"/>
    </location>
</feature>
<feature type="compositionally biased region" description="Polar residues" evidence="4">
    <location>
        <begin position="499"/>
        <end position="509"/>
    </location>
</feature>
<keyword evidence="2" id="KW-0344">Guanine-nucleotide releasing factor</keyword>
<dbReference type="GO" id="GO:0051496">
    <property type="term" value="P:positive regulation of stress fiber assembly"/>
    <property type="evidence" value="ECO:0007669"/>
    <property type="project" value="UniProtKB-ARBA"/>
</dbReference>
<dbReference type="InterPro" id="IPR000219">
    <property type="entry name" value="DH_dom"/>
</dbReference>
<dbReference type="Pfam" id="PF19057">
    <property type="entry name" value="PH_19"/>
    <property type="match status" value="1"/>
</dbReference>
<dbReference type="FunFam" id="1.20.900.10:FF:000003">
    <property type="entry name" value="Rho guanine nucleotide exchange factor 10 like"/>
    <property type="match status" value="1"/>
</dbReference>
<dbReference type="GO" id="GO:0035556">
    <property type="term" value="P:intracellular signal transduction"/>
    <property type="evidence" value="ECO:0007669"/>
    <property type="project" value="InterPro"/>
</dbReference>
<comment type="caution">
    <text evidence="6">The sequence shown here is derived from an EMBL/GenBank/DDBJ whole genome shotgun (WGS) entry which is preliminary data.</text>
</comment>
<protein>
    <submittedName>
        <fullName evidence="6">Rho guanine nucleotide exchange factor 17</fullName>
    </submittedName>
</protein>
<evidence type="ECO:0000256" key="2">
    <source>
        <dbReference type="ARBA" id="ARBA00022658"/>
    </source>
</evidence>
<dbReference type="PROSITE" id="PS50010">
    <property type="entry name" value="DH_2"/>
    <property type="match status" value="1"/>
</dbReference>
<organism evidence="6 7">
    <name type="scientific">Caerostris darwini</name>
    <dbReference type="NCBI Taxonomy" id="1538125"/>
    <lineage>
        <taxon>Eukaryota</taxon>
        <taxon>Metazoa</taxon>
        <taxon>Ecdysozoa</taxon>
        <taxon>Arthropoda</taxon>
        <taxon>Chelicerata</taxon>
        <taxon>Arachnida</taxon>
        <taxon>Araneae</taxon>
        <taxon>Araneomorphae</taxon>
        <taxon>Entelegynae</taxon>
        <taxon>Araneoidea</taxon>
        <taxon>Araneidae</taxon>
        <taxon>Caerostris</taxon>
    </lineage>
</organism>
<dbReference type="GO" id="GO:0005085">
    <property type="term" value="F:guanyl-nucleotide exchange factor activity"/>
    <property type="evidence" value="ECO:0007669"/>
    <property type="project" value="UniProtKB-KW"/>
</dbReference>
<sequence length="876" mass="97313">MLNLKSTDYNGVVEEGIVDEIFFQIPEILCIHEIFLEGLQLRCCNWDVKFTVGDLFVEAFTKPNVIETYTAFINNWKCAKDATKIATQAKPAFARFLEHMSREHKGKLTLDALLIMPVQRIPRYELLLKELLKHTHMEHPDHCLLVQAQKEIHDLAVQINRIEREAYQIEQMQQRLRDIEQHIDGVVDLCQPERSFIRHDVVTIPGGLGTKKERCLFLFSDILLITSIKRKSTAIRKPSSANTSSSAPIPFGASDTNKYKLLTRISLETMEISKTTEINLKRAMRDIATLEEDVHILNQIKELASRLSSHHQTLDDVVKDLTNGVSKQMLEKQNSDYALISLEMTITSEERIENLTVVFPSPERRAVWSAAFHEAKHKIAVSSGRKPPPNLRGAIPIRKTRAGLQFTCAAATLGLNQEGVREVWVCNSDGYVGQVCVLSLLSEPTVMSCNGVCNARILAIASVPATCTMVYDRSRWKVPITENAAGVSIEVQKVDEQSENLPNNGNIQLDSDSSEEEEETECIDDDKGKDENRKRGNSLPKDDSHEKDDMDDKLPTMWLGTEDGCIHVYNGYDNIRTKKNKIKIQHTASILCIVYLDNQVFVSIANGEIYVYRKEISGGWCTTEYEKIVLGTISSPVRVMLAVTGKLWCGCQNVIYILNTGTLQVEDSFEVCNDTAQCILSMVTSSIGVWVAVTPSAIIRLFHATSYDPILDVNVAPTVAKILSVVTDDIIKQHKSACLRVTALLACKDLLWIGTSAGVILTLPLARFVNGPLSEEDLSTLIGLSHGHTGHVRFLTSVEMNPGVTVDPAGGNKYSFRSAKSKESASGRRASTTASAASSKVLVISGGDGYEDFQDIGPDDDTGHDDSTNHLLLWNV</sequence>
<dbReference type="InterPro" id="IPR039919">
    <property type="entry name" value="ARHGEF10/ARHGEF17"/>
</dbReference>
<dbReference type="InterPro" id="IPR015943">
    <property type="entry name" value="WD40/YVTN_repeat-like_dom_sf"/>
</dbReference>
<evidence type="ECO:0000313" key="6">
    <source>
        <dbReference type="EMBL" id="GIY17398.1"/>
    </source>
</evidence>
<keyword evidence="3" id="KW-0175">Coiled coil</keyword>
<dbReference type="SUPFAM" id="SSF50978">
    <property type="entry name" value="WD40 repeat-like"/>
    <property type="match status" value="1"/>
</dbReference>
<dbReference type="Pfam" id="PF19056">
    <property type="entry name" value="WD40_2"/>
    <property type="match status" value="1"/>
</dbReference>
<dbReference type="Gene3D" id="2.130.10.10">
    <property type="entry name" value="YVTN repeat-like/Quinoprotein amine dehydrogenase"/>
    <property type="match status" value="1"/>
</dbReference>
<keyword evidence="7" id="KW-1185">Reference proteome</keyword>
<dbReference type="InterPro" id="IPR036322">
    <property type="entry name" value="WD40_repeat_dom_sf"/>
</dbReference>
<name>A0AAV4R632_9ARAC</name>
<evidence type="ECO:0000259" key="5">
    <source>
        <dbReference type="PROSITE" id="PS50010"/>
    </source>
</evidence>
<dbReference type="SUPFAM" id="SSF50729">
    <property type="entry name" value="PH domain-like"/>
    <property type="match status" value="1"/>
</dbReference>
<feature type="region of interest" description="Disordered" evidence="4">
    <location>
        <begin position="493"/>
        <end position="550"/>
    </location>
</feature>
<proteinExistence type="predicted"/>